<dbReference type="InterPro" id="IPR036390">
    <property type="entry name" value="WH_DNA-bd_sf"/>
</dbReference>
<dbReference type="Pfam" id="PF01022">
    <property type="entry name" value="HTH_5"/>
    <property type="match status" value="1"/>
</dbReference>
<keyword evidence="2" id="KW-0238">DNA-binding</keyword>
<evidence type="ECO:0000256" key="1">
    <source>
        <dbReference type="ARBA" id="ARBA00023015"/>
    </source>
</evidence>
<gene>
    <name evidence="5" type="ORF">COX53_01100</name>
</gene>
<dbReference type="CDD" id="cd00090">
    <property type="entry name" value="HTH_ARSR"/>
    <property type="match status" value="1"/>
</dbReference>
<comment type="caution">
    <text evidence="5">The sequence shown here is derived from an EMBL/GenBank/DDBJ whole genome shotgun (WGS) entry which is preliminary data.</text>
</comment>
<dbReference type="PANTHER" id="PTHR43132:SF2">
    <property type="entry name" value="ARSENICAL RESISTANCE OPERON REPRESSOR ARSR-RELATED"/>
    <property type="match status" value="1"/>
</dbReference>
<feature type="domain" description="HTH arsR-type" evidence="4">
    <location>
        <begin position="1"/>
        <end position="87"/>
    </location>
</feature>
<dbReference type="InterPro" id="IPR036388">
    <property type="entry name" value="WH-like_DNA-bd_sf"/>
</dbReference>
<dbReference type="InterPro" id="IPR051011">
    <property type="entry name" value="Metal_resp_trans_reg"/>
</dbReference>
<keyword evidence="3" id="KW-0804">Transcription</keyword>
<dbReference type="InterPro" id="IPR011991">
    <property type="entry name" value="ArsR-like_HTH"/>
</dbReference>
<proteinExistence type="predicted"/>
<reference evidence="5 6" key="1">
    <citation type="submission" date="2017-09" db="EMBL/GenBank/DDBJ databases">
        <title>Depth-based differentiation of microbial function through sediment-hosted aquifers and enrichment of novel symbionts in the deep terrestrial subsurface.</title>
        <authorList>
            <person name="Probst A.J."/>
            <person name="Ladd B."/>
            <person name="Jarett J.K."/>
            <person name="Geller-Mcgrath D.E."/>
            <person name="Sieber C.M."/>
            <person name="Emerson J.B."/>
            <person name="Anantharaman K."/>
            <person name="Thomas B.C."/>
            <person name="Malmstrom R."/>
            <person name="Stieglmeier M."/>
            <person name="Klingl A."/>
            <person name="Woyke T."/>
            <person name="Ryan C.M."/>
            <person name="Banfield J.F."/>
        </authorList>
    </citation>
    <scope>NUCLEOTIDE SEQUENCE [LARGE SCALE GENOMIC DNA]</scope>
    <source>
        <strain evidence="5">CG23_combo_of_CG06-09_8_20_14_all_40_14</strain>
    </source>
</reference>
<dbReference type="Gene3D" id="1.10.10.10">
    <property type="entry name" value="Winged helix-like DNA-binding domain superfamily/Winged helix DNA-binding domain"/>
    <property type="match status" value="1"/>
</dbReference>
<dbReference type="GO" id="GO:0003677">
    <property type="term" value="F:DNA binding"/>
    <property type="evidence" value="ECO:0007669"/>
    <property type="project" value="UniProtKB-KW"/>
</dbReference>
<dbReference type="PRINTS" id="PR00778">
    <property type="entry name" value="HTHARSR"/>
</dbReference>
<dbReference type="SMART" id="SM00418">
    <property type="entry name" value="HTH_ARSR"/>
    <property type="match status" value="1"/>
</dbReference>
<dbReference type="PANTHER" id="PTHR43132">
    <property type="entry name" value="ARSENICAL RESISTANCE OPERON REPRESSOR ARSR-RELATED"/>
    <property type="match status" value="1"/>
</dbReference>
<dbReference type="NCBIfam" id="NF033788">
    <property type="entry name" value="HTH_metalloreg"/>
    <property type="match status" value="1"/>
</dbReference>
<evidence type="ECO:0000313" key="6">
    <source>
        <dbReference type="Proteomes" id="UP000231388"/>
    </source>
</evidence>
<dbReference type="Proteomes" id="UP000231388">
    <property type="component" value="Unassembled WGS sequence"/>
</dbReference>
<dbReference type="PROSITE" id="PS50987">
    <property type="entry name" value="HTH_ARSR_2"/>
    <property type="match status" value="1"/>
</dbReference>
<evidence type="ECO:0000256" key="3">
    <source>
        <dbReference type="ARBA" id="ARBA00023163"/>
    </source>
</evidence>
<evidence type="ECO:0000313" key="5">
    <source>
        <dbReference type="EMBL" id="PIP04680.1"/>
    </source>
</evidence>
<sequence>MAMKDACPYCFKVLSVPARAKIYGLLLKRQRSVSDIVKKFELSQPTISYHLKEMERAGLIESEKEGRQVFYSVSNNCFYGGGACILE</sequence>
<evidence type="ECO:0000259" key="4">
    <source>
        <dbReference type="PROSITE" id="PS50987"/>
    </source>
</evidence>
<dbReference type="AlphaFoldDB" id="A0A2G9XCH1"/>
<name>A0A2G9XCH1_UNCKA</name>
<accession>A0A2G9XCH1</accession>
<evidence type="ECO:0000256" key="2">
    <source>
        <dbReference type="ARBA" id="ARBA00023125"/>
    </source>
</evidence>
<keyword evidence="1" id="KW-0805">Transcription regulation</keyword>
<dbReference type="SUPFAM" id="SSF46785">
    <property type="entry name" value="Winged helix' DNA-binding domain"/>
    <property type="match status" value="1"/>
</dbReference>
<dbReference type="EMBL" id="PCQY01000015">
    <property type="protein sequence ID" value="PIP04680.1"/>
    <property type="molecule type" value="Genomic_DNA"/>
</dbReference>
<protein>
    <submittedName>
        <fullName evidence="5">Transcriptional regulator</fullName>
    </submittedName>
</protein>
<dbReference type="InterPro" id="IPR001845">
    <property type="entry name" value="HTH_ArsR_DNA-bd_dom"/>
</dbReference>
<dbReference type="GO" id="GO:0003700">
    <property type="term" value="F:DNA-binding transcription factor activity"/>
    <property type="evidence" value="ECO:0007669"/>
    <property type="project" value="InterPro"/>
</dbReference>
<organism evidence="5 6">
    <name type="scientific">candidate division WWE3 bacterium CG23_combo_of_CG06-09_8_20_14_all_40_14</name>
    <dbReference type="NCBI Taxonomy" id="1975095"/>
    <lineage>
        <taxon>Bacteria</taxon>
        <taxon>Katanobacteria</taxon>
    </lineage>
</organism>